<dbReference type="EMBL" id="JAQQWL010000015">
    <property type="protein sequence ID" value="KAK8041493.1"/>
    <property type="molecule type" value="Genomic_DNA"/>
</dbReference>
<comment type="caution">
    <text evidence="1">The sequence shown here is derived from an EMBL/GenBank/DDBJ whole genome shotgun (WGS) entry which is preliminary data.</text>
</comment>
<dbReference type="RefSeq" id="XP_066709038.1">
    <property type="nucleotide sequence ID" value="XM_066865909.1"/>
</dbReference>
<evidence type="ECO:0000313" key="2">
    <source>
        <dbReference type="Proteomes" id="UP001480595"/>
    </source>
</evidence>
<evidence type="ECO:0000313" key="1">
    <source>
        <dbReference type="EMBL" id="KAK8041493.1"/>
    </source>
</evidence>
<organism evidence="1 2">
    <name type="scientific">Apiospora phragmitis</name>
    <dbReference type="NCBI Taxonomy" id="2905665"/>
    <lineage>
        <taxon>Eukaryota</taxon>
        <taxon>Fungi</taxon>
        <taxon>Dikarya</taxon>
        <taxon>Ascomycota</taxon>
        <taxon>Pezizomycotina</taxon>
        <taxon>Sordariomycetes</taxon>
        <taxon>Xylariomycetidae</taxon>
        <taxon>Amphisphaeriales</taxon>
        <taxon>Apiosporaceae</taxon>
        <taxon>Apiospora</taxon>
    </lineage>
</organism>
<protein>
    <submittedName>
        <fullName evidence="1">Uncharacterized protein</fullName>
    </submittedName>
</protein>
<name>A0ABR1T6W7_9PEZI</name>
<dbReference type="Proteomes" id="UP001480595">
    <property type="component" value="Unassembled WGS sequence"/>
</dbReference>
<reference evidence="1 2" key="1">
    <citation type="submission" date="2023-01" db="EMBL/GenBank/DDBJ databases">
        <title>Analysis of 21 Apiospora genomes using comparative genomics revels a genus with tremendous synthesis potential of carbohydrate active enzymes and secondary metabolites.</title>
        <authorList>
            <person name="Sorensen T."/>
        </authorList>
    </citation>
    <scope>NUCLEOTIDE SEQUENCE [LARGE SCALE GENOMIC DNA]</scope>
    <source>
        <strain evidence="1 2">CBS 135458</strain>
    </source>
</reference>
<keyword evidence="2" id="KW-1185">Reference proteome</keyword>
<accession>A0ABR1T6W7</accession>
<proteinExistence type="predicted"/>
<sequence>MRIQILLHLFEFGSVRGPDDLDYPSWVPDWSKPRKRELAYRACLQEVDGMEEYPACLDVSDKAILTMEDDILQVQPCPSVSGDQTWQVMYASPPSVDYRGSPQFIEMLNRLFPAVWALYYKTSASWTLDQEPPRLPALAERLALVLKRQHSTMSQYLFGEKEDKDNPEFADITVTTMLVLRYHEDLPRQQSGYSNQAYQVGKQKGIIVGPAVCVELGGKTTTYQSHEDAG</sequence>
<gene>
    <name evidence="1" type="ORF">PG994_014500</name>
</gene>
<dbReference type="GeneID" id="92098972"/>